<gene>
    <name evidence="12" type="ORF">SAMN05421547_101489</name>
</gene>
<evidence type="ECO:0000256" key="4">
    <source>
        <dbReference type="ARBA" id="ARBA00023012"/>
    </source>
</evidence>
<evidence type="ECO:0000259" key="11">
    <source>
        <dbReference type="PROSITE" id="PS51755"/>
    </source>
</evidence>
<dbReference type="EMBL" id="FNPE01000001">
    <property type="protein sequence ID" value="SDX85736.1"/>
    <property type="molecule type" value="Genomic_DNA"/>
</dbReference>
<dbReference type="SMART" id="SM00862">
    <property type="entry name" value="Trans_reg_C"/>
    <property type="match status" value="1"/>
</dbReference>
<dbReference type="SMART" id="SM00448">
    <property type="entry name" value="REC"/>
    <property type="match status" value="1"/>
</dbReference>
<evidence type="ECO:0000256" key="1">
    <source>
        <dbReference type="ARBA" id="ARBA00004496"/>
    </source>
</evidence>
<proteinExistence type="predicted"/>
<feature type="domain" description="Response regulatory" evidence="10">
    <location>
        <begin position="23"/>
        <end position="148"/>
    </location>
</feature>
<dbReference type="InterPro" id="IPR011006">
    <property type="entry name" value="CheY-like_superfamily"/>
</dbReference>
<dbReference type="PANTHER" id="PTHR48111:SF35">
    <property type="entry name" value="TRANSCRIPTIONAL REGULATORY PROTEIN QSEB"/>
    <property type="match status" value="1"/>
</dbReference>
<dbReference type="PROSITE" id="PS51755">
    <property type="entry name" value="OMPR_PHOB"/>
    <property type="match status" value="1"/>
</dbReference>
<evidence type="ECO:0000313" key="12">
    <source>
        <dbReference type="EMBL" id="SDX85736.1"/>
    </source>
</evidence>
<dbReference type="GO" id="GO:0000156">
    <property type="term" value="F:phosphorelay response regulator activity"/>
    <property type="evidence" value="ECO:0007669"/>
    <property type="project" value="TreeGrafter"/>
</dbReference>
<evidence type="ECO:0000256" key="2">
    <source>
        <dbReference type="ARBA" id="ARBA00022490"/>
    </source>
</evidence>
<evidence type="ECO:0000256" key="5">
    <source>
        <dbReference type="ARBA" id="ARBA00023015"/>
    </source>
</evidence>
<evidence type="ECO:0000256" key="6">
    <source>
        <dbReference type="ARBA" id="ARBA00023125"/>
    </source>
</evidence>
<dbReference type="SUPFAM" id="SSF52172">
    <property type="entry name" value="CheY-like"/>
    <property type="match status" value="1"/>
</dbReference>
<dbReference type="Pfam" id="PF00486">
    <property type="entry name" value="Trans_reg_C"/>
    <property type="match status" value="1"/>
</dbReference>
<dbReference type="GO" id="GO:0006355">
    <property type="term" value="P:regulation of DNA-templated transcription"/>
    <property type="evidence" value="ECO:0007669"/>
    <property type="project" value="InterPro"/>
</dbReference>
<dbReference type="GO" id="GO:0000976">
    <property type="term" value="F:transcription cis-regulatory region binding"/>
    <property type="evidence" value="ECO:0007669"/>
    <property type="project" value="TreeGrafter"/>
</dbReference>
<keyword evidence="6 9" id="KW-0238">DNA-binding</keyword>
<evidence type="ECO:0000259" key="10">
    <source>
        <dbReference type="PROSITE" id="PS50110"/>
    </source>
</evidence>
<comment type="subcellular location">
    <subcellularLocation>
        <location evidence="1">Cytoplasm</location>
    </subcellularLocation>
</comment>
<dbReference type="CDD" id="cd00383">
    <property type="entry name" value="trans_reg_C"/>
    <property type="match status" value="1"/>
</dbReference>
<dbReference type="Gene3D" id="1.10.10.10">
    <property type="entry name" value="Winged helix-like DNA-binding domain superfamily/Winged helix DNA-binding domain"/>
    <property type="match status" value="1"/>
</dbReference>
<keyword evidence="3 8" id="KW-0597">Phosphoprotein</keyword>
<dbReference type="Gene3D" id="3.40.50.2300">
    <property type="match status" value="1"/>
</dbReference>
<dbReference type="InterPro" id="IPR036388">
    <property type="entry name" value="WH-like_DNA-bd_sf"/>
</dbReference>
<protein>
    <submittedName>
        <fullName evidence="12">Two-component system, OmpR family, response regulator/two-component system, OmpR family, response regulator QseB</fullName>
    </submittedName>
</protein>
<dbReference type="Gene3D" id="6.10.250.690">
    <property type="match status" value="1"/>
</dbReference>
<dbReference type="AlphaFoldDB" id="A0A1H3F421"/>
<dbReference type="CDD" id="cd17624">
    <property type="entry name" value="REC_OmpR_PmrA-like"/>
    <property type="match status" value="1"/>
</dbReference>
<accession>A0A1H3F421</accession>
<name>A0A1H3F421_9BURK</name>
<dbReference type="InterPro" id="IPR039420">
    <property type="entry name" value="WalR-like"/>
</dbReference>
<dbReference type="Pfam" id="PF00072">
    <property type="entry name" value="Response_reg"/>
    <property type="match status" value="1"/>
</dbReference>
<evidence type="ECO:0000256" key="7">
    <source>
        <dbReference type="ARBA" id="ARBA00023163"/>
    </source>
</evidence>
<organism evidence="12 13">
    <name type="scientific">Delftia lacustris</name>
    <dbReference type="NCBI Taxonomy" id="558537"/>
    <lineage>
        <taxon>Bacteria</taxon>
        <taxon>Pseudomonadati</taxon>
        <taxon>Pseudomonadota</taxon>
        <taxon>Betaproteobacteria</taxon>
        <taxon>Burkholderiales</taxon>
        <taxon>Comamonadaceae</taxon>
        <taxon>Delftia</taxon>
    </lineage>
</organism>
<feature type="DNA-binding region" description="OmpR/PhoB-type" evidence="9">
    <location>
        <begin position="156"/>
        <end position="250"/>
    </location>
</feature>
<feature type="modified residue" description="4-aspartylphosphate" evidence="8">
    <location>
        <position position="72"/>
    </location>
</feature>
<evidence type="ECO:0000256" key="9">
    <source>
        <dbReference type="PROSITE-ProRule" id="PRU01091"/>
    </source>
</evidence>
<dbReference type="GO" id="GO:0005829">
    <property type="term" value="C:cytosol"/>
    <property type="evidence" value="ECO:0007669"/>
    <property type="project" value="TreeGrafter"/>
</dbReference>
<reference evidence="12 13" key="1">
    <citation type="submission" date="2016-10" db="EMBL/GenBank/DDBJ databases">
        <authorList>
            <person name="de Groot N.N."/>
        </authorList>
    </citation>
    <scope>NUCLEOTIDE SEQUENCE [LARGE SCALE GENOMIC DNA]</scope>
    <source>
        <strain evidence="12 13">LMG 24775</strain>
    </source>
</reference>
<sequence>MPRRAAIVWRRSRQRPLHNARMRILVVEDNAGIAAGLQANLQQRRYAVDVCSTVADAWHALEMERFDAVLLDLGLPDGDGSEILRRLRSPRRPGGDIHALPDPNTPVLILTARDQVRERIAGLDLGADDYLVKPFDIDELEARLRAMLRRAGGQAAPVIRHGELEVDPAARTVRRDGKLVEMSPREFSVLWVLLQARGRVLSRQQIEEHLYSWGTAVESNAVEVHIHHLRKKLGNASIVTMRGVGYFLPAENP</sequence>
<keyword evidence="7" id="KW-0804">Transcription</keyword>
<dbReference type="InterPro" id="IPR001789">
    <property type="entry name" value="Sig_transdc_resp-reg_receiver"/>
</dbReference>
<dbReference type="PANTHER" id="PTHR48111">
    <property type="entry name" value="REGULATOR OF RPOS"/>
    <property type="match status" value="1"/>
</dbReference>
<feature type="domain" description="OmpR/PhoB-type" evidence="11">
    <location>
        <begin position="156"/>
        <end position="250"/>
    </location>
</feature>
<evidence type="ECO:0000313" key="13">
    <source>
        <dbReference type="Proteomes" id="UP000183417"/>
    </source>
</evidence>
<keyword evidence="5" id="KW-0805">Transcription regulation</keyword>
<dbReference type="PROSITE" id="PS50110">
    <property type="entry name" value="RESPONSE_REGULATORY"/>
    <property type="match status" value="1"/>
</dbReference>
<dbReference type="InterPro" id="IPR001867">
    <property type="entry name" value="OmpR/PhoB-type_DNA-bd"/>
</dbReference>
<evidence type="ECO:0000256" key="3">
    <source>
        <dbReference type="ARBA" id="ARBA00022553"/>
    </source>
</evidence>
<keyword evidence="2" id="KW-0963">Cytoplasm</keyword>
<keyword evidence="4" id="KW-0902">Two-component regulatory system</keyword>
<evidence type="ECO:0000256" key="8">
    <source>
        <dbReference type="PROSITE-ProRule" id="PRU00169"/>
    </source>
</evidence>
<dbReference type="Proteomes" id="UP000183417">
    <property type="component" value="Unassembled WGS sequence"/>
</dbReference>
<dbReference type="GO" id="GO:0032993">
    <property type="term" value="C:protein-DNA complex"/>
    <property type="evidence" value="ECO:0007669"/>
    <property type="project" value="TreeGrafter"/>
</dbReference>